<keyword evidence="1" id="KW-0812">Transmembrane</keyword>
<keyword evidence="1" id="KW-0472">Membrane</keyword>
<evidence type="ECO:0000313" key="3">
    <source>
        <dbReference type="EMBL" id="STP09495.1"/>
    </source>
</evidence>
<organism evidence="3 4">
    <name type="scientific">Helicobacter cinaedi</name>
    <dbReference type="NCBI Taxonomy" id="213"/>
    <lineage>
        <taxon>Bacteria</taxon>
        <taxon>Pseudomonadati</taxon>
        <taxon>Campylobacterota</taxon>
        <taxon>Epsilonproteobacteria</taxon>
        <taxon>Campylobacterales</taxon>
        <taxon>Helicobacteraceae</taxon>
        <taxon>Helicobacter</taxon>
    </lineage>
</organism>
<feature type="transmembrane region" description="Helical" evidence="1">
    <location>
        <begin position="152"/>
        <end position="173"/>
    </location>
</feature>
<dbReference type="Gene3D" id="1.20.144.10">
    <property type="entry name" value="Phosphatidic acid phosphatase type 2/haloperoxidase"/>
    <property type="match status" value="1"/>
</dbReference>
<proteinExistence type="predicted"/>
<protein>
    <submittedName>
        <fullName evidence="3">PAP2 family protein</fullName>
    </submittedName>
</protein>
<name>A0A377JR37_9HELI</name>
<feature type="domain" description="Phosphatidic acid phosphatase type 2/haloperoxidase" evidence="2">
    <location>
        <begin position="69"/>
        <end position="170"/>
    </location>
</feature>
<evidence type="ECO:0000259" key="2">
    <source>
        <dbReference type="SMART" id="SM00014"/>
    </source>
</evidence>
<dbReference type="SUPFAM" id="SSF48317">
    <property type="entry name" value="Acid phosphatase/Vanadium-dependent haloperoxidase"/>
    <property type="match status" value="1"/>
</dbReference>
<dbReference type="InterPro" id="IPR036938">
    <property type="entry name" value="PAP2/HPO_sf"/>
</dbReference>
<dbReference type="EMBL" id="UGHZ01000001">
    <property type="protein sequence ID" value="STP09495.1"/>
    <property type="molecule type" value="Genomic_DNA"/>
</dbReference>
<feature type="transmembrane region" description="Helical" evidence="1">
    <location>
        <begin position="129"/>
        <end position="146"/>
    </location>
</feature>
<evidence type="ECO:0000256" key="1">
    <source>
        <dbReference type="SAM" id="Phobius"/>
    </source>
</evidence>
<feature type="transmembrane region" description="Helical" evidence="1">
    <location>
        <begin position="54"/>
        <end position="75"/>
    </location>
</feature>
<feature type="transmembrane region" description="Helical" evidence="1">
    <location>
        <begin position="9"/>
        <end position="25"/>
    </location>
</feature>
<accession>A0A377JR37</accession>
<dbReference type="AlphaFoldDB" id="A0A377JR37"/>
<dbReference type="SMART" id="SM00014">
    <property type="entry name" value="acidPPc"/>
    <property type="match status" value="1"/>
</dbReference>
<dbReference type="RefSeq" id="WP_115026184.1">
    <property type="nucleotide sequence ID" value="NZ_UGHZ01000001.1"/>
</dbReference>
<evidence type="ECO:0000313" key="4">
    <source>
        <dbReference type="Proteomes" id="UP000255335"/>
    </source>
</evidence>
<sequence length="185" mass="20847">MKNQAIRQILYIGLIGAFALGLWLYNNELYGDVFRFMLIPLGIIWLIQKRFIPLRALLVSCVIIFGIAFGLKLAFNYAAHTFMDSAWIMEFVEIARRPINGEFKGFPSGHTASAFIAAALAWWYLGVRWGAYLIVLAGFVGYSRILNLWHTPLQVCAGAILGFFGTLLVLKAVNKYLDKHSRKGI</sequence>
<dbReference type="InterPro" id="IPR000326">
    <property type="entry name" value="PAP2/HPO"/>
</dbReference>
<keyword evidence="1" id="KW-1133">Transmembrane helix</keyword>
<reference evidence="3 4" key="1">
    <citation type="submission" date="2018-06" db="EMBL/GenBank/DDBJ databases">
        <authorList>
            <consortium name="Pathogen Informatics"/>
            <person name="Doyle S."/>
        </authorList>
    </citation>
    <scope>NUCLEOTIDE SEQUENCE [LARGE SCALE GENOMIC DNA]</scope>
    <source>
        <strain evidence="3 4">NCTC12221</strain>
    </source>
</reference>
<dbReference type="Proteomes" id="UP000255335">
    <property type="component" value="Unassembled WGS sequence"/>
</dbReference>
<dbReference type="Pfam" id="PF01569">
    <property type="entry name" value="PAP2"/>
    <property type="match status" value="1"/>
</dbReference>
<gene>
    <name evidence="3" type="ORF">NCTC12221_00939</name>
</gene>